<dbReference type="InterPro" id="IPR049739">
    <property type="entry name" value="YraL-like"/>
</dbReference>
<dbReference type="Proteomes" id="UP000282311">
    <property type="component" value="Unassembled WGS sequence"/>
</dbReference>
<accession>A0A3B0CL07</accession>
<dbReference type="InterPro" id="IPR009057">
    <property type="entry name" value="Homeodomain-like_sf"/>
</dbReference>
<reference evidence="2 3" key="1">
    <citation type="journal article" date="2007" name="Int. J. Syst. Evol. Microbiol.">
        <title>Paenibacillus ginsengarvi sp. nov., isolated from soil from ginseng cultivation.</title>
        <authorList>
            <person name="Yoon M.H."/>
            <person name="Ten L.N."/>
            <person name="Im W.T."/>
        </authorList>
    </citation>
    <scope>NUCLEOTIDE SEQUENCE [LARGE SCALE GENOMIC DNA]</scope>
    <source>
        <strain evidence="2 3">KCTC 13059</strain>
    </source>
</reference>
<sequence length="88" mass="10369">MKKYVNAKEVLPQSLIEEIQKYVQGKHLYIPCTERKAWGTSTGSREQLRQRNADIVRRYRSGIDMEKLAELFHLSLERIESIVYGEEL</sequence>
<dbReference type="NCBIfam" id="NF040785">
    <property type="entry name" value="CD3324_fam"/>
    <property type="match status" value="1"/>
</dbReference>
<evidence type="ECO:0000313" key="2">
    <source>
        <dbReference type="EMBL" id="RKN85214.1"/>
    </source>
</evidence>
<dbReference type="PANTHER" id="PTHR37812:SF1">
    <property type="entry name" value="MU-LIKE PROPHAGE FLUMU PROTEIN C"/>
    <property type="match status" value="1"/>
</dbReference>
<dbReference type="SUPFAM" id="SSF46689">
    <property type="entry name" value="Homeodomain-like"/>
    <property type="match status" value="1"/>
</dbReference>
<dbReference type="AlphaFoldDB" id="A0A3B0CL07"/>
<dbReference type="InterPro" id="IPR000299">
    <property type="entry name" value="FERM_domain"/>
</dbReference>
<proteinExistence type="predicted"/>
<feature type="domain" description="FERM" evidence="1">
    <location>
        <begin position="1"/>
        <end position="88"/>
    </location>
</feature>
<evidence type="ECO:0000313" key="3">
    <source>
        <dbReference type="Proteomes" id="UP000282311"/>
    </source>
</evidence>
<protein>
    <recommendedName>
        <fullName evidence="1">FERM domain-containing protein</fullName>
    </recommendedName>
</protein>
<comment type="caution">
    <text evidence="2">The sequence shown here is derived from an EMBL/GenBank/DDBJ whole genome shotgun (WGS) entry which is preliminary data.</text>
</comment>
<organism evidence="2 3">
    <name type="scientific">Paenibacillus ginsengarvi</name>
    <dbReference type="NCBI Taxonomy" id="400777"/>
    <lineage>
        <taxon>Bacteria</taxon>
        <taxon>Bacillati</taxon>
        <taxon>Bacillota</taxon>
        <taxon>Bacilli</taxon>
        <taxon>Bacillales</taxon>
        <taxon>Paenibacillaceae</taxon>
        <taxon>Paenibacillus</taxon>
    </lineage>
</organism>
<dbReference type="PROSITE" id="PS50057">
    <property type="entry name" value="FERM_3"/>
    <property type="match status" value="1"/>
</dbReference>
<dbReference type="RefSeq" id="WP_120746866.1">
    <property type="nucleotide sequence ID" value="NZ_RBAH01000005.1"/>
</dbReference>
<gene>
    <name evidence="2" type="ORF">D7M11_08990</name>
</gene>
<dbReference type="OrthoDB" id="9800398at2"/>
<dbReference type="InterPro" id="IPR052411">
    <property type="entry name" value="c-mor_Regulatory_Protein"/>
</dbReference>
<evidence type="ECO:0000259" key="1">
    <source>
        <dbReference type="PROSITE" id="PS50057"/>
    </source>
</evidence>
<name>A0A3B0CL07_9BACL</name>
<keyword evidence="3" id="KW-1185">Reference proteome</keyword>
<dbReference type="EMBL" id="RBAH01000005">
    <property type="protein sequence ID" value="RKN85214.1"/>
    <property type="molecule type" value="Genomic_DNA"/>
</dbReference>
<dbReference type="PANTHER" id="PTHR37812">
    <property type="entry name" value="MU-LIKE PROPHAGE FLUMU PROTEIN C"/>
    <property type="match status" value="1"/>
</dbReference>